<organism evidence="1 2">
    <name type="scientific">Actinospica durhamensis</name>
    <dbReference type="NCBI Taxonomy" id="1508375"/>
    <lineage>
        <taxon>Bacteria</taxon>
        <taxon>Bacillati</taxon>
        <taxon>Actinomycetota</taxon>
        <taxon>Actinomycetes</taxon>
        <taxon>Catenulisporales</taxon>
        <taxon>Actinospicaceae</taxon>
        <taxon>Actinospica</taxon>
    </lineage>
</organism>
<dbReference type="RefSeq" id="WP_212531539.1">
    <property type="nucleotide sequence ID" value="NZ_JAGSOG010000178.1"/>
</dbReference>
<evidence type="ECO:0000313" key="2">
    <source>
        <dbReference type="Proteomes" id="UP000675781"/>
    </source>
</evidence>
<accession>A0A941EXZ6</accession>
<comment type="caution">
    <text evidence="1">The sequence shown here is derived from an EMBL/GenBank/DDBJ whole genome shotgun (WGS) entry which is preliminary data.</text>
</comment>
<protein>
    <submittedName>
        <fullName evidence="1">Uncharacterized protein</fullName>
    </submittedName>
</protein>
<sequence length="94" mass="10283">MYLVDFVMVKLPSEWWVFAGCAVTNPGLGWAPTGTPQRPAGLRFGGCATTQDSDTRVQIYLGRAYGATCQEMEKISARVLDEQEDLDQLAPDLG</sequence>
<reference evidence="1" key="1">
    <citation type="submission" date="2021-04" db="EMBL/GenBank/DDBJ databases">
        <title>Genome based classification of Actinospica acidithermotolerans sp. nov., an actinobacterium isolated from an Indonesian hot spring.</title>
        <authorList>
            <person name="Kusuma A.B."/>
            <person name="Putra K.E."/>
            <person name="Nafisah S."/>
            <person name="Loh J."/>
            <person name="Nouioui I."/>
            <person name="Goodfellow M."/>
        </authorList>
    </citation>
    <scope>NUCLEOTIDE SEQUENCE</scope>
    <source>
        <strain evidence="1">CSCA 57</strain>
    </source>
</reference>
<dbReference type="EMBL" id="JAGSOG010000178">
    <property type="protein sequence ID" value="MBR7837069.1"/>
    <property type="molecule type" value="Genomic_DNA"/>
</dbReference>
<dbReference type="Proteomes" id="UP000675781">
    <property type="component" value="Unassembled WGS sequence"/>
</dbReference>
<name>A0A941EXZ6_9ACTN</name>
<dbReference type="AlphaFoldDB" id="A0A941EXZ6"/>
<proteinExistence type="predicted"/>
<gene>
    <name evidence="1" type="ORF">KDL01_27580</name>
</gene>
<evidence type="ECO:0000313" key="1">
    <source>
        <dbReference type="EMBL" id="MBR7837069.1"/>
    </source>
</evidence>
<keyword evidence="2" id="KW-1185">Reference proteome</keyword>